<dbReference type="InterPro" id="IPR049874">
    <property type="entry name" value="ROK_cs"/>
</dbReference>
<dbReference type="Pfam" id="PF00480">
    <property type="entry name" value="ROK"/>
    <property type="match status" value="1"/>
</dbReference>
<proteinExistence type="inferred from homology"/>
<accession>A0A857KZM4</accession>
<dbReference type="AlphaFoldDB" id="A0A857KZM4"/>
<organism evidence="2">
    <name type="scientific">Gordonia amarae</name>
    <dbReference type="NCBI Taxonomy" id="36821"/>
    <lineage>
        <taxon>Bacteria</taxon>
        <taxon>Bacillati</taxon>
        <taxon>Actinomycetota</taxon>
        <taxon>Actinomycetes</taxon>
        <taxon>Mycobacteriales</taxon>
        <taxon>Gordoniaceae</taxon>
        <taxon>Gordonia</taxon>
    </lineage>
</organism>
<sequence>MTALTIGIDIGGTSVRASVVDDKGAMLDTLRAATPQTADALEHCLDRLVGELVSRWAVKAVGLAIAGFLTRDRQIVRFAPHLPWREAAVAADMSARIGLPVFTEHDANAAAVAEFRYGAAARGHNSLVLAIGTGIGAGLILDGEIYRGSFGVAPELGHLTIVPGGRRCSCGKAGCWERYCSGTALVDTVIELLADGDWGRSALAADVAADPGSLTGRRVARAAADGDAVAVAAYSQLALSLGQGLAMIADIFDPDLIVLAGGVGASSGLFLDEAREHYARLVTGAGYRQLARIRGTQLGEAAGVIGAAEVARQGIGATDPRFVTVAAPTPVRTLGEPGSP</sequence>
<evidence type="ECO:0000256" key="1">
    <source>
        <dbReference type="ARBA" id="ARBA00006479"/>
    </source>
</evidence>
<dbReference type="PANTHER" id="PTHR18964">
    <property type="entry name" value="ROK (REPRESSOR, ORF, KINASE) FAMILY"/>
    <property type="match status" value="1"/>
</dbReference>
<reference evidence="2" key="1">
    <citation type="journal article" date="2021" name="Nat. Microbiol.">
        <title>Cocultivation of an ultrasmall environmental parasitic bacterium with lytic ability against bacteria associated with wastewater foams.</title>
        <authorList>
            <person name="Batinovic S."/>
            <person name="Rose J.J.A."/>
            <person name="Ratcliffe J."/>
            <person name="Seviour R.J."/>
            <person name="Petrovski S."/>
        </authorList>
    </citation>
    <scope>NUCLEOTIDE SEQUENCE</scope>
    <source>
        <strain evidence="2">CON44</strain>
    </source>
</reference>
<dbReference type="Gene3D" id="3.30.420.40">
    <property type="match status" value="2"/>
</dbReference>
<evidence type="ECO:0000313" key="2">
    <source>
        <dbReference type="EMBL" id="QHN40176.1"/>
    </source>
</evidence>
<gene>
    <name evidence="2" type="ORF">GII30_14385</name>
</gene>
<dbReference type="InterPro" id="IPR000600">
    <property type="entry name" value="ROK"/>
</dbReference>
<dbReference type="SUPFAM" id="SSF53067">
    <property type="entry name" value="Actin-like ATPase domain"/>
    <property type="match status" value="1"/>
</dbReference>
<comment type="similarity">
    <text evidence="1">Belongs to the ROK (NagC/XylR) family.</text>
</comment>
<protein>
    <submittedName>
        <fullName evidence="2">ROK family protein</fullName>
    </submittedName>
</protein>
<dbReference type="PROSITE" id="PS01125">
    <property type="entry name" value="ROK"/>
    <property type="match status" value="1"/>
</dbReference>
<dbReference type="RefSeq" id="WP_005186898.1">
    <property type="nucleotide sequence ID" value="NZ_CP045804.1"/>
</dbReference>
<name>A0A857KZM4_9ACTN</name>
<dbReference type="InterPro" id="IPR043129">
    <property type="entry name" value="ATPase_NBD"/>
</dbReference>
<dbReference type="EMBL" id="CP045810">
    <property type="protein sequence ID" value="QHN40176.1"/>
    <property type="molecule type" value="Genomic_DNA"/>
</dbReference>
<dbReference type="PANTHER" id="PTHR18964:SF173">
    <property type="entry name" value="GLUCOKINASE"/>
    <property type="match status" value="1"/>
</dbReference>